<protein>
    <submittedName>
        <fullName evidence="1">Uncharacterized protein</fullName>
    </submittedName>
</protein>
<proteinExistence type="predicted"/>
<evidence type="ECO:0000313" key="2">
    <source>
        <dbReference type="Proteomes" id="UP001281147"/>
    </source>
</evidence>
<gene>
    <name evidence="1" type="ORF">LTR37_017885</name>
</gene>
<reference evidence="1" key="1">
    <citation type="submission" date="2023-07" db="EMBL/GenBank/DDBJ databases">
        <title>Black Yeasts Isolated from many extreme environments.</title>
        <authorList>
            <person name="Coleine C."/>
            <person name="Stajich J.E."/>
            <person name="Selbmann L."/>
        </authorList>
    </citation>
    <scope>NUCLEOTIDE SEQUENCE</scope>
    <source>
        <strain evidence="1">CCFEE 5714</strain>
    </source>
</reference>
<evidence type="ECO:0000313" key="1">
    <source>
        <dbReference type="EMBL" id="KAK3696543.1"/>
    </source>
</evidence>
<keyword evidence="2" id="KW-1185">Reference proteome</keyword>
<name>A0ACC3MIK2_9PEZI</name>
<dbReference type="Proteomes" id="UP001281147">
    <property type="component" value="Unassembled WGS sequence"/>
</dbReference>
<organism evidence="1 2">
    <name type="scientific">Vermiconidia calcicola</name>
    <dbReference type="NCBI Taxonomy" id="1690605"/>
    <lineage>
        <taxon>Eukaryota</taxon>
        <taxon>Fungi</taxon>
        <taxon>Dikarya</taxon>
        <taxon>Ascomycota</taxon>
        <taxon>Pezizomycotina</taxon>
        <taxon>Dothideomycetes</taxon>
        <taxon>Dothideomycetidae</taxon>
        <taxon>Mycosphaerellales</taxon>
        <taxon>Extremaceae</taxon>
        <taxon>Vermiconidia</taxon>
    </lineage>
</organism>
<accession>A0ACC3MIK2</accession>
<comment type="caution">
    <text evidence="1">The sequence shown here is derived from an EMBL/GenBank/DDBJ whole genome shotgun (WGS) entry which is preliminary data.</text>
</comment>
<sequence>MKIEKSKGDDMYRYMMSTWRLSKPLELSQFYCAICGGPFKAGINSFFVPDDDETLLDESDEVSGESSALGTFLKPKHCDKTVLDSASIAWLHELLLLGWNPRTRKCFFTGPGVARDYRWALVQPGEDQEVPLRSPEDVDGNIAMGVYCKTFHCPQTDEESLQFPIHTTCLHMFQKALDMRKGTSVEIEKEALFTAMNDRDFEVWITSLNSINYFEFQFLSKQRLWIGTAGFEPWLCDPMNIPALKSLRLSLSHSTLSRTVRPISSSDSFACLPTEIIVRITELLISGEDVVHAMQASHSIREACGNTVWKHRLLNDMPYLYELSERIVSMGSEADRVVWREVYGRMMVQSQMDEQECLIPDTIKERMIRSKFDPALMGIASRRRIWHCIEQLLERYEREASA</sequence>
<dbReference type="EMBL" id="JAUTXU010000239">
    <property type="protein sequence ID" value="KAK3696543.1"/>
    <property type="molecule type" value="Genomic_DNA"/>
</dbReference>